<feature type="compositionally biased region" description="Basic residues" evidence="1">
    <location>
        <begin position="1"/>
        <end position="15"/>
    </location>
</feature>
<dbReference type="EMBL" id="JAKLUA010000011">
    <property type="protein sequence ID" value="MCG2670932.1"/>
    <property type="molecule type" value="Genomic_DNA"/>
</dbReference>
<proteinExistence type="predicted"/>
<protein>
    <submittedName>
        <fullName evidence="2">Uncharacterized protein</fullName>
    </submittedName>
</protein>
<dbReference type="RefSeq" id="WP_128929598.1">
    <property type="nucleotide sequence ID" value="NZ_JAKLTY010000014.1"/>
</dbReference>
<sequence>MPRERRKHVARHGKLPPHSDIDIPVRVDQPARARVVVTYRYQVLLLSKLLKSQIEQDAQPVRPRALAMQVFASRKSPACDDVPIRDQIETSVSAPNKTHGNVQALFIEELFERHDSQRVTINSGHRNLGELACVTDSS</sequence>
<evidence type="ECO:0000313" key="4">
    <source>
        <dbReference type="Proteomes" id="UP001139012"/>
    </source>
</evidence>
<comment type="caution">
    <text evidence="2">The sequence shown here is derived from an EMBL/GenBank/DDBJ whole genome shotgun (WGS) entry which is preliminary data.</text>
</comment>
<keyword evidence="4" id="KW-1185">Reference proteome</keyword>
<accession>A0A9X1RDJ8</accession>
<evidence type="ECO:0000313" key="2">
    <source>
        <dbReference type="EMBL" id="MCG2629418.1"/>
    </source>
</evidence>
<gene>
    <name evidence="3" type="ORF">L6637_28620</name>
    <name evidence="2" type="ORF">L6654_22565</name>
</gene>
<dbReference type="Proteomes" id="UP001139012">
    <property type="component" value="Unassembled WGS sequence"/>
</dbReference>
<dbReference type="GeneID" id="39480841"/>
<dbReference type="Proteomes" id="UP001139054">
    <property type="component" value="Unassembled WGS sequence"/>
</dbReference>
<feature type="region of interest" description="Disordered" evidence="1">
    <location>
        <begin position="1"/>
        <end position="21"/>
    </location>
</feature>
<dbReference type="EMBL" id="JAKLTY010000014">
    <property type="protein sequence ID" value="MCG2629418.1"/>
    <property type="molecule type" value="Genomic_DNA"/>
</dbReference>
<evidence type="ECO:0000313" key="5">
    <source>
        <dbReference type="Proteomes" id="UP001139054"/>
    </source>
</evidence>
<name>A0A9X1RDJ8_9BRAD</name>
<dbReference type="AlphaFoldDB" id="A0A9X1RDJ8"/>
<reference evidence="2" key="1">
    <citation type="submission" date="2022-01" db="EMBL/GenBank/DDBJ databases">
        <title>Genome sequnece data of strain Bradyrhizobium sp. nov.</title>
        <authorList>
            <person name="Zhang J."/>
        </authorList>
    </citation>
    <scope>NUCLEOTIDE SEQUENCE</scope>
    <source>
        <strain evidence="3">WYCCWR 12774</strain>
        <strain evidence="2">WYCCWR 13023</strain>
    </source>
</reference>
<evidence type="ECO:0000256" key="1">
    <source>
        <dbReference type="SAM" id="MobiDB-lite"/>
    </source>
</evidence>
<evidence type="ECO:0000313" key="3">
    <source>
        <dbReference type="EMBL" id="MCG2670932.1"/>
    </source>
</evidence>
<organism evidence="2 5">
    <name type="scientific">Bradyrhizobium zhengyangense</name>
    <dbReference type="NCBI Taxonomy" id="2911009"/>
    <lineage>
        <taxon>Bacteria</taxon>
        <taxon>Pseudomonadati</taxon>
        <taxon>Pseudomonadota</taxon>
        <taxon>Alphaproteobacteria</taxon>
        <taxon>Hyphomicrobiales</taxon>
        <taxon>Nitrobacteraceae</taxon>
        <taxon>Bradyrhizobium</taxon>
    </lineage>
</organism>